<dbReference type="PANTHER" id="PTHR46825:SF15">
    <property type="entry name" value="BETA-LACTAMASE-RELATED DOMAIN-CONTAINING PROTEIN"/>
    <property type="match status" value="1"/>
</dbReference>
<evidence type="ECO:0000256" key="1">
    <source>
        <dbReference type="SAM" id="SignalP"/>
    </source>
</evidence>
<evidence type="ECO:0000259" key="2">
    <source>
        <dbReference type="Pfam" id="PF00144"/>
    </source>
</evidence>
<keyword evidence="1" id="KW-0732">Signal</keyword>
<feature type="domain" description="Beta-lactamase-related" evidence="2">
    <location>
        <begin position="61"/>
        <end position="373"/>
    </location>
</feature>
<evidence type="ECO:0000313" key="4">
    <source>
        <dbReference type="Proteomes" id="UP001143509"/>
    </source>
</evidence>
<feature type="signal peptide" evidence="1">
    <location>
        <begin position="1"/>
        <end position="37"/>
    </location>
</feature>
<dbReference type="Proteomes" id="UP001143509">
    <property type="component" value="Unassembled WGS sequence"/>
</dbReference>
<dbReference type="InterPro" id="IPR012338">
    <property type="entry name" value="Beta-lactam/transpept-like"/>
</dbReference>
<dbReference type="Gene3D" id="3.40.710.10">
    <property type="entry name" value="DD-peptidase/beta-lactamase superfamily"/>
    <property type="match status" value="1"/>
</dbReference>
<dbReference type="EMBL" id="BSFD01000002">
    <property type="protein sequence ID" value="GLK48313.1"/>
    <property type="molecule type" value="Genomic_DNA"/>
</dbReference>
<dbReference type="Pfam" id="PF00144">
    <property type="entry name" value="Beta-lactamase"/>
    <property type="match status" value="1"/>
</dbReference>
<dbReference type="InterPro" id="IPR001466">
    <property type="entry name" value="Beta-lactam-related"/>
</dbReference>
<organism evidence="3 4">
    <name type="scientific">Brevundimonas intermedia</name>
    <dbReference type="NCBI Taxonomy" id="74315"/>
    <lineage>
        <taxon>Bacteria</taxon>
        <taxon>Pseudomonadati</taxon>
        <taxon>Pseudomonadota</taxon>
        <taxon>Alphaproteobacteria</taxon>
        <taxon>Caulobacterales</taxon>
        <taxon>Caulobacteraceae</taxon>
        <taxon>Brevundimonas</taxon>
    </lineage>
</organism>
<evidence type="ECO:0000313" key="3">
    <source>
        <dbReference type="EMBL" id="GLK48313.1"/>
    </source>
</evidence>
<accession>A0ABQ5TAC6</accession>
<dbReference type="Gene3D" id="2.40.128.600">
    <property type="match status" value="1"/>
</dbReference>
<keyword evidence="4" id="KW-1185">Reference proteome</keyword>
<gene>
    <name evidence="3" type="ORF">GCM10017620_12860</name>
</gene>
<sequence>MHIKTVVHSKAVVVTVLHTLAAGLMSASLLIASTAQADPSRASEAADIDAFIHKAMTVVEAVPGLAIAVVDGDGVVLTAGYGVANVETETPVDADTEFYIASATKSFTALAIAAMARRGEVSLDEPLSAWIGKTSLSPSLAESVSLADLLSHRSGLDNTPMAFRAAYSGDHSPVVMQALAAATVQRDDTPHGVFRYSNAGYNLATTLLEARTGRDWRAMVRDEVLAPAGMDHTTAWISQASVDHVLAAGHFGDGLTPRVSPLQKVDATMQSAGGLVSTAHDMARWLELQINDGAIDGRQVFPVGLIASTHRPLVTQDTEFGAYHRNGYALGWQTGQYGPDRLLHHFGNFSGSRAHVSFMPDRRLGVVVLVNEDLVAGELADVVANYVYDRFAERPELDAVYAAELATLASRRDRRRAGLAAARADRAKRPSSLSRPVSSYVGTYVSPTMGTLHIDEAGEQLVIHIGVLSAAAEPYTDPESVRIELVPFQGEVLTFDGPDRLTFEGETFLRTDKGSVGHKAPRRRLGLGAVEPPIV</sequence>
<dbReference type="InterPro" id="IPR050491">
    <property type="entry name" value="AmpC-like"/>
</dbReference>
<feature type="chain" id="PRO_5046262842" evidence="1">
    <location>
        <begin position="38"/>
        <end position="535"/>
    </location>
</feature>
<reference evidence="3" key="2">
    <citation type="submission" date="2023-01" db="EMBL/GenBank/DDBJ databases">
        <authorList>
            <person name="Sun Q."/>
            <person name="Evtushenko L."/>
        </authorList>
    </citation>
    <scope>NUCLEOTIDE SEQUENCE</scope>
    <source>
        <strain evidence="3">VKM B-1499</strain>
    </source>
</reference>
<reference evidence="3" key="1">
    <citation type="journal article" date="2014" name="Int. J. Syst. Evol. Microbiol.">
        <title>Complete genome of a new Firmicutes species belonging to the dominant human colonic microbiota ('Ruminococcus bicirculans') reveals two chromosomes and a selective capacity to utilize plant glucans.</title>
        <authorList>
            <consortium name="NISC Comparative Sequencing Program"/>
            <person name="Wegmann U."/>
            <person name="Louis P."/>
            <person name="Goesmann A."/>
            <person name="Henrissat B."/>
            <person name="Duncan S.H."/>
            <person name="Flint H.J."/>
        </authorList>
    </citation>
    <scope>NUCLEOTIDE SEQUENCE</scope>
    <source>
        <strain evidence="3">VKM B-1499</strain>
    </source>
</reference>
<dbReference type="PANTHER" id="PTHR46825">
    <property type="entry name" value="D-ALANYL-D-ALANINE-CARBOXYPEPTIDASE/ENDOPEPTIDASE AMPH"/>
    <property type="match status" value="1"/>
</dbReference>
<proteinExistence type="predicted"/>
<name>A0ABQ5TAC6_9CAUL</name>
<dbReference type="SUPFAM" id="SSF56601">
    <property type="entry name" value="beta-lactamase/transpeptidase-like"/>
    <property type="match status" value="1"/>
</dbReference>
<protein>
    <submittedName>
        <fullName evidence="3">Penicillin-binding protein</fullName>
    </submittedName>
</protein>
<comment type="caution">
    <text evidence="3">The sequence shown here is derived from an EMBL/GenBank/DDBJ whole genome shotgun (WGS) entry which is preliminary data.</text>
</comment>